<accession>A0ABN1QQD7</accession>
<name>A0ABN1QQD7_9ACTN</name>
<proteinExistence type="predicted"/>
<comment type="caution">
    <text evidence="1">The sequence shown here is derived from an EMBL/GenBank/DDBJ whole genome shotgun (WGS) entry which is preliminary data.</text>
</comment>
<evidence type="ECO:0008006" key="3">
    <source>
        <dbReference type="Google" id="ProtNLM"/>
    </source>
</evidence>
<evidence type="ECO:0000313" key="2">
    <source>
        <dbReference type="Proteomes" id="UP001500665"/>
    </source>
</evidence>
<gene>
    <name evidence="1" type="ORF">GCM10009550_20290</name>
</gene>
<dbReference type="Proteomes" id="UP001500665">
    <property type="component" value="Unassembled WGS sequence"/>
</dbReference>
<protein>
    <recommendedName>
        <fullName evidence="3">Bacteriocin resistance YdeI/OmpD-like protein</fullName>
    </recommendedName>
</protein>
<sequence>MTDNRFAYVVPEGTVYVTILPGRDVIGWNETEHKTETLDWPKVLVTTDEEDAPGHLVIRGRKYRIDEEFLWTPPSQRVKGVRIWQRDVCSERDGYLNEEGNEVGSSVKARSILLDLTDRALAEFEAERHDWRNESARLLFEQRSRYWRQRALSAQAELKYALKMLADLDAGALVSASA</sequence>
<dbReference type="RefSeq" id="WP_344239190.1">
    <property type="nucleotide sequence ID" value="NZ_BAAAHH010000006.1"/>
</dbReference>
<dbReference type="EMBL" id="BAAAHH010000006">
    <property type="protein sequence ID" value="GAA0946039.1"/>
    <property type="molecule type" value="Genomic_DNA"/>
</dbReference>
<keyword evidence="2" id="KW-1185">Reference proteome</keyword>
<organism evidence="1 2">
    <name type="scientific">Actinocorallia libanotica</name>
    <dbReference type="NCBI Taxonomy" id="46162"/>
    <lineage>
        <taxon>Bacteria</taxon>
        <taxon>Bacillati</taxon>
        <taxon>Actinomycetota</taxon>
        <taxon>Actinomycetes</taxon>
        <taxon>Streptosporangiales</taxon>
        <taxon>Thermomonosporaceae</taxon>
        <taxon>Actinocorallia</taxon>
    </lineage>
</organism>
<reference evidence="1 2" key="1">
    <citation type="journal article" date="2019" name="Int. J. Syst. Evol. Microbiol.">
        <title>The Global Catalogue of Microorganisms (GCM) 10K type strain sequencing project: providing services to taxonomists for standard genome sequencing and annotation.</title>
        <authorList>
            <consortium name="The Broad Institute Genomics Platform"/>
            <consortium name="The Broad Institute Genome Sequencing Center for Infectious Disease"/>
            <person name="Wu L."/>
            <person name="Ma J."/>
        </authorList>
    </citation>
    <scope>NUCLEOTIDE SEQUENCE [LARGE SCALE GENOMIC DNA]</scope>
    <source>
        <strain evidence="1 2">JCM 10696</strain>
    </source>
</reference>
<evidence type="ECO:0000313" key="1">
    <source>
        <dbReference type="EMBL" id="GAA0946039.1"/>
    </source>
</evidence>